<dbReference type="PANTHER" id="PTHR47691:SF3">
    <property type="entry name" value="HTH-TYPE TRANSCRIPTIONAL REGULATOR RV0890C-RELATED"/>
    <property type="match status" value="1"/>
</dbReference>
<sequence>MGQHAEGSFNALAAAGATATVHSTINNHFRAARIEPVAAHDIEAARQQLAEMPVDAVPDPAGLPMGSRRLFSHNRLFLGRADEFRDLARSLRNGGAAAIGQSPVLSGCGGSGKTQLASEFAWRYGQFFAGGVFWLRFETADSIPAEIAACGTSLSLHAGFTSLQLDTQVALVSSRLQDGLPRLLIFDNCEDTALYDAWGPPGGDCRVLLTSRQEAWPAHTGVAVIPLGVLPRLESIALLRQQRPDLDPGLPALDAICEELGELPLAPHLAGSYMAIYRNDAFGTPEAYLDAICQPDLLEHHSLTGGGKPPTGREAGVAATFALSLDRLEPAEPVDALARSVLTHAAWFAPGEPIPGRLLRRCLNVSDAEEEQRRFADALRRLAELGLVRMIDGAPARHRLIATIARTVGEAGDGVTVEESISGAATEQSQAGLPSLVLVWQAHLRFVAREADARGSKLTGRLFNSFGYHLHMIADLDGDRDAYQRALSIFERFLGSDHPSTVTTSNNFQSLGSSSGKQAPRNFGAIQGGMK</sequence>
<protein>
    <recommendedName>
        <fullName evidence="4">NB-ARC domain-containing protein</fullName>
    </recommendedName>
</protein>
<dbReference type="RefSeq" id="WP_169623865.1">
    <property type="nucleotide sequence ID" value="NZ_JABBNT010000001.1"/>
</dbReference>
<name>A0A7Y0HFS5_9PROT</name>
<gene>
    <name evidence="2" type="ORF">HH303_03860</name>
</gene>
<evidence type="ECO:0000256" key="1">
    <source>
        <dbReference type="SAM" id="MobiDB-lite"/>
    </source>
</evidence>
<dbReference type="Gene3D" id="3.40.50.300">
    <property type="entry name" value="P-loop containing nucleotide triphosphate hydrolases"/>
    <property type="match status" value="1"/>
</dbReference>
<dbReference type="SUPFAM" id="SSF52540">
    <property type="entry name" value="P-loop containing nucleoside triphosphate hydrolases"/>
    <property type="match status" value="1"/>
</dbReference>
<evidence type="ECO:0000313" key="2">
    <source>
        <dbReference type="EMBL" id="NMM43599.1"/>
    </source>
</evidence>
<organism evidence="2 3">
    <name type="scientific">Pacificispira spongiicola</name>
    <dbReference type="NCBI Taxonomy" id="2729598"/>
    <lineage>
        <taxon>Bacteria</taxon>
        <taxon>Pseudomonadati</taxon>
        <taxon>Pseudomonadota</taxon>
        <taxon>Alphaproteobacteria</taxon>
        <taxon>Rhodospirillales</taxon>
        <taxon>Rhodospirillaceae</taxon>
        <taxon>Pacificispira</taxon>
    </lineage>
</organism>
<dbReference type="InterPro" id="IPR027417">
    <property type="entry name" value="P-loop_NTPase"/>
</dbReference>
<keyword evidence="3" id="KW-1185">Reference proteome</keyword>
<evidence type="ECO:0000313" key="3">
    <source>
        <dbReference type="Proteomes" id="UP000539372"/>
    </source>
</evidence>
<proteinExistence type="predicted"/>
<comment type="caution">
    <text evidence="2">The sequence shown here is derived from an EMBL/GenBank/DDBJ whole genome shotgun (WGS) entry which is preliminary data.</text>
</comment>
<feature type="compositionally biased region" description="Polar residues" evidence="1">
    <location>
        <begin position="507"/>
        <end position="517"/>
    </location>
</feature>
<dbReference type="AlphaFoldDB" id="A0A7Y0HFS5"/>
<accession>A0A7Y0HFS5</accession>
<dbReference type="Proteomes" id="UP000539372">
    <property type="component" value="Unassembled WGS sequence"/>
</dbReference>
<feature type="region of interest" description="Disordered" evidence="1">
    <location>
        <begin position="507"/>
        <end position="531"/>
    </location>
</feature>
<dbReference type="EMBL" id="JABBNT010000001">
    <property type="protein sequence ID" value="NMM43599.1"/>
    <property type="molecule type" value="Genomic_DNA"/>
</dbReference>
<evidence type="ECO:0008006" key="4">
    <source>
        <dbReference type="Google" id="ProtNLM"/>
    </source>
</evidence>
<dbReference type="PANTHER" id="PTHR47691">
    <property type="entry name" value="REGULATOR-RELATED"/>
    <property type="match status" value="1"/>
</dbReference>
<reference evidence="2 3" key="1">
    <citation type="submission" date="2020-04" db="EMBL/GenBank/DDBJ databases">
        <title>Rhodospirillaceae bacterium KN72 isolated from deep sea.</title>
        <authorList>
            <person name="Zhang D.-C."/>
        </authorList>
    </citation>
    <scope>NUCLEOTIDE SEQUENCE [LARGE SCALE GENOMIC DNA]</scope>
    <source>
        <strain evidence="2 3">KN72</strain>
    </source>
</reference>